<organism evidence="1 2">
    <name type="scientific">Ignatzschineria cameli</name>
    <dbReference type="NCBI Taxonomy" id="2182793"/>
    <lineage>
        <taxon>Bacteria</taxon>
        <taxon>Pseudomonadati</taxon>
        <taxon>Pseudomonadota</taxon>
        <taxon>Gammaproteobacteria</taxon>
        <taxon>Cardiobacteriales</taxon>
        <taxon>Ignatzschineriaceae</taxon>
        <taxon>Ignatzschineria</taxon>
    </lineage>
</organism>
<dbReference type="RefSeq" id="WP_109202259.1">
    <property type="nucleotide sequence ID" value="NZ_QEWS01000013.1"/>
</dbReference>
<name>A0ABX5L0G7_9GAMM</name>
<gene>
    <name evidence="1" type="ORF">DC078_09250</name>
</gene>
<dbReference type="SUPFAM" id="SSF53474">
    <property type="entry name" value="alpha/beta-Hydrolases"/>
    <property type="match status" value="1"/>
</dbReference>
<keyword evidence="2" id="KW-1185">Reference proteome</keyword>
<accession>A0ABX5L0G7</accession>
<dbReference type="Gene3D" id="3.40.50.1820">
    <property type="entry name" value="alpha/beta hydrolase"/>
    <property type="match status" value="1"/>
</dbReference>
<evidence type="ECO:0008006" key="3">
    <source>
        <dbReference type="Google" id="ProtNLM"/>
    </source>
</evidence>
<comment type="caution">
    <text evidence="1">The sequence shown here is derived from an EMBL/GenBank/DDBJ whole genome shotgun (WGS) entry which is preliminary data.</text>
</comment>
<dbReference type="Proteomes" id="UP000245217">
    <property type="component" value="Unassembled WGS sequence"/>
</dbReference>
<evidence type="ECO:0000313" key="1">
    <source>
        <dbReference type="EMBL" id="PWD89957.1"/>
    </source>
</evidence>
<sequence length="328" mass="38627">MKLKDLKYKHINIESKIDTLYVTFAAWNFYGNPEFFAEGFLFSRNIEAVLIAQNGINHWWHTDEILVVADYVRKRAKETGKRVVLYGSSMGGYGVCHFRKLFDSYLAISIAPQIFIDDIYHSEQHSTGGNKRALEEKLLLQDKFKFNELNNLNDQVDYPLHVYYDPMNRADSSHVQCYKKNVIESGSVHFLSVPYTNHDVARALNKAKFLEKIVLHSDLFSVAELRNMVKKTYLYDPKACMNYLRKSEYPLDKKHLEFFEKYLLEHKTMDFEALYMTAEILMKLNRYEEAINISLRSIEVYMSKYSKFAPEYLRNKFKFIVKKALSVK</sequence>
<dbReference type="InterPro" id="IPR029058">
    <property type="entry name" value="AB_hydrolase_fold"/>
</dbReference>
<evidence type="ECO:0000313" key="2">
    <source>
        <dbReference type="Proteomes" id="UP000245217"/>
    </source>
</evidence>
<reference evidence="2" key="1">
    <citation type="submission" date="2018-05" db="EMBL/GenBank/DDBJ databases">
        <title>Ignatzschineria dubaiensis sp. nov., isolated from necrotic foot tissues of dromedaries (Camelus dromedarius) and associated maggots in Dubai, United Arab Emirates.</title>
        <authorList>
            <person name="Tsang C.C."/>
            <person name="Tang J.Y.M."/>
            <person name="Fong J.Y.H."/>
            <person name="Kinne J."/>
            <person name="Lee H.H."/>
            <person name="Joseph M."/>
            <person name="Jose S."/>
            <person name="Schuster R.K."/>
            <person name="Tang Y."/>
            <person name="Sivakumar S."/>
            <person name="Chen J.H.K."/>
            <person name="Teng J.L.L."/>
            <person name="Lau S.K.P."/>
            <person name="Wernery U."/>
            <person name="Woo P.C.Y."/>
        </authorList>
    </citation>
    <scope>NUCLEOTIDE SEQUENCE [LARGE SCALE GENOMIC DNA]</scope>
    <source>
        <strain evidence="2">UAE-HKU58</strain>
    </source>
</reference>
<protein>
    <recommendedName>
        <fullName evidence="3">Alpha/beta hydrolase</fullName>
    </recommendedName>
</protein>
<dbReference type="EMBL" id="QEWV01000012">
    <property type="protein sequence ID" value="PWD89957.1"/>
    <property type="molecule type" value="Genomic_DNA"/>
</dbReference>
<proteinExistence type="predicted"/>